<evidence type="ECO:0000256" key="8">
    <source>
        <dbReference type="SAM" id="MobiDB-lite"/>
    </source>
</evidence>
<evidence type="ECO:0000256" key="2">
    <source>
        <dbReference type="ARBA" id="ARBA00012368"/>
    </source>
</evidence>
<dbReference type="Pfam" id="PF00388">
    <property type="entry name" value="PI-PLC-X"/>
    <property type="match status" value="1"/>
</dbReference>
<organism evidence="11">
    <name type="scientific">Micromonas pusilla</name>
    <name type="common">Picoplanktonic green alga</name>
    <name type="synonym">Chromulina pusilla</name>
    <dbReference type="NCBI Taxonomy" id="38833"/>
    <lineage>
        <taxon>Eukaryota</taxon>
        <taxon>Viridiplantae</taxon>
        <taxon>Chlorophyta</taxon>
        <taxon>Mamiellophyceae</taxon>
        <taxon>Mamiellales</taxon>
        <taxon>Mamiellaceae</taxon>
        <taxon>Micromonas</taxon>
    </lineage>
</organism>
<dbReference type="InterPro" id="IPR000008">
    <property type="entry name" value="C2_dom"/>
</dbReference>
<dbReference type="GO" id="GO:0048015">
    <property type="term" value="P:phosphatidylinositol-mediated signaling"/>
    <property type="evidence" value="ECO:0007669"/>
    <property type="project" value="TreeGrafter"/>
</dbReference>
<keyword evidence="4 7" id="KW-0442">Lipid degradation</keyword>
<protein>
    <recommendedName>
        <fullName evidence="2 7">Phosphoinositide phospholipase C</fullName>
        <ecNumber evidence="2 7">3.1.4.11</ecNumber>
    </recommendedName>
</protein>
<sequence>MGPCLSTPSGAGSLHLDSMRERETDDFFQTVSRVFHPKFDVAGEVFKGYFDEQTRVITKQSLERFFRDAQHELPPDELEDEYDVTAAFDAFVLARDNFVVGKSVVDESTMHEPMSHYFINSSHNTYLSGDQLLSNSSTDAIKRALLHGCRVIELDCYDGGKDGPIIKHGGTRTKPITFRSAIAAIGADAHTVSEYPVIVTLENHCCVAKRAEMADILKEELGEKLAVPASGNMAAWPSPASLRGRVIIRDKLKHKQDKKKGAGASSETPAAAEEIPDDDDDEEGDDEPDTADAADEPETDAATRLKSLVTVENAKFKTFEEAMSGEKLFSCSWGEAKLLSRVKKTEKPVVTAFTEKHLLRCYPAGHRFMSDNYDPSPAWSVGAQMVALNFQANDKPMWINRGKFIANGNAGFVRKPKYLLDPALRGAPSSPRRTWSVTVVAGSGWDNFKDAELVGAPDTYVKVSVTGTVSDAKTCTTGTFTDQRVGPKAQPYFNETFDFPVTEPELAVLLFTVYDKDTVSQDDFLAQYSCPVSMLRPGVRVVPLYNEAGRYIGKGKNAKACLVVKVATEK</sequence>
<evidence type="ECO:0000256" key="1">
    <source>
        <dbReference type="ARBA" id="ARBA00001195"/>
    </source>
</evidence>
<evidence type="ECO:0000256" key="5">
    <source>
        <dbReference type="ARBA" id="ARBA00023098"/>
    </source>
</evidence>
<dbReference type="Pfam" id="PF00387">
    <property type="entry name" value="PI-PLC-Y"/>
    <property type="match status" value="1"/>
</dbReference>
<dbReference type="PROSITE" id="PS50007">
    <property type="entry name" value="PIPLC_X_DOMAIN"/>
    <property type="match status" value="1"/>
</dbReference>
<evidence type="ECO:0000259" key="10">
    <source>
        <dbReference type="PROSITE" id="PS50008"/>
    </source>
</evidence>
<accession>A0A7S0CT01</accession>
<evidence type="ECO:0000256" key="3">
    <source>
        <dbReference type="ARBA" id="ARBA00022801"/>
    </source>
</evidence>
<dbReference type="PANTHER" id="PTHR10336:SF36">
    <property type="entry name" value="1-PHOSPHATIDYLINOSITOL 4,5-BISPHOSPHATE PHOSPHODIESTERASE BETA-4"/>
    <property type="match status" value="1"/>
</dbReference>
<dbReference type="SMART" id="SM00239">
    <property type="entry name" value="C2"/>
    <property type="match status" value="1"/>
</dbReference>
<keyword evidence="3 7" id="KW-0378">Hydrolase</keyword>
<dbReference type="InterPro" id="IPR035892">
    <property type="entry name" value="C2_domain_sf"/>
</dbReference>
<dbReference type="SMART" id="SM00148">
    <property type="entry name" value="PLCXc"/>
    <property type="match status" value="1"/>
</dbReference>
<dbReference type="InterPro" id="IPR001711">
    <property type="entry name" value="PLipase_C_Pinositol-sp_Y"/>
</dbReference>
<evidence type="ECO:0000313" key="11">
    <source>
        <dbReference type="EMBL" id="CAD8430893.1"/>
    </source>
</evidence>
<dbReference type="SUPFAM" id="SSF49562">
    <property type="entry name" value="C2 domain (Calcium/lipid-binding domain, CaLB)"/>
    <property type="match status" value="1"/>
</dbReference>
<dbReference type="AlphaFoldDB" id="A0A7S0CT01"/>
<dbReference type="PRINTS" id="PR00390">
    <property type="entry name" value="PHPHLIPASEC"/>
</dbReference>
<dbReference type="SMART" id="SM00149">
    <property type="entry name" value="PLCYc"/>
    <property type="match status" value="1"/>
</dbReference>
<dbReference type="PROSITE" id="PS50008">
    <property type="entry name" value="PIPLC_Y_DOMAIN"/>
    <property type="match status" value="1"/>
</dbReference>
<dbReference type="CDD" id="cd00275">
    <property type="entry name" value="C2_PLC_like"/>
    <property type="match status" value="1"/>
</dbReference>
<evidence type="ECO:0000259" key="9">
    <source>
        <dbReference type="PROSITE" id="PS50004"/>
    </source>
</evidence>
<dbReference type="EC" id="3.1.4.11" evidence="2 7"/>
<dbReference type="SUPFAM" id="SSF51695">
    <property type="entry name" value="PLC-like phosphodiesterases"/>
    <property type="match status" value="1"/>
</dbReference>
<dbReference type="PROSITE" id="PS50004">
    <property type="entry name" value="C2"/>
    <property type="match status" value="1"/>
</dbReference>
<proteinExistence type="predicted"/>
<feature type="domain" description="C2" evidence="9">
    <location>
        <begin position="416"/>
        <end position="546"/>
    </location>
</feature>
<dbReference type="CDD" id="cd08558">
    <property type="entry name" value="PI-PLCc_eukaryota"/>
    <property type="match status" value="1"/>
</dbReference>
<dbReference type="Gene3D" id="2.60.40.150">
    <property type="entry name" value="C2 domain"/>
    <property type="match status" value="1"/>
</dbReference>
<dbReference type="GO" id="GO:0004435">
    <property type="term" value="F:phosphatidylinositol-4,5-bisphosphate phospholipase C activity"/>
    <property type="evidence" value="ECO:0007669"/>
    <property type="project" value="UniProtKB-EC"/>
</dbReference>
<feature type="compositionally biased region" description="Acidic residues" evidence="8">
    <location>
        <begin position="274"/>
        <end position="299"/>
    </location>
</feature>
<keyword evidence="5 7" id="KW-0443">Lipid metabolism</keyword>
<dbReference type="GO" id="GO:0051209">
    <property type="term" value="P:release of sequestered calcium ion into cytosol"/>
    <property type="evidence" value="ECO:0007669"/>
    <property type="project" value="TreeGrafter"/>
</dbReference>
<evidence type="ECO:0000256" key="4">
    <source>
        <dbReference type="ARBA" id="ARBA00022963"/>
    </source>
</evidence>
<name>A0A7S0CT01_MICPS</name>
<dbReference type="Pfam" id="PF00168">
    <property type="entry name" value="C2"/>
    <property type="match status" value="1"/>
</dbReference>
<feature type="domain" description="PI-PLC Y-box" evidence="10">
    <location>
        <begin position="308"/>
        <end position="419"/>
    </location>
</feature>
<dbReference type="InterPro" id="IPR001192">
    <property type="entry name" value="PI-PLC_fam"/>
</dbReference>
<comment type="catalytic activity">
    <reaction evidence="1 7">
        <text>a 1,2-diacyl-sn-glycero-3-phospho-(1D-myo-inositol-4,5-bisphosphate) + H2O = 1D-myo-inositol 1,4,5-trisphosphate + a 1,2-diacyl-sn-glycerol + H(+)</text>
        <dbReference type="Rhea" id="RHEA:33179"/>
        <dbReference type="ChEBI" id="CHEBI:15377"/>
        <dbReference type="ChEBI" id="CHEBI:15378"/>
        <dbReference type="ChEBI" id="CHEBI:17815"/>
        <dbReference type="ChEBI" id="CHEBI:58456"/>
        <dbReference type="ChEBI" id="CHEBI:203600"/>
        <dbReference type="EC" id="3.1.4.11"/>
    </reaction>
</comment>
<dbReference type="InterPro" id="IPR017946">
    <property type="entry name" value="PLC-like_Pdiesterase_TIM-brl"/>
</dbReference>
<dbReference type="Gene3D" id="3.20.20.190">
    <property type="entry name" value="Phosphatidylinositol (PI) phosphodiesterase"/>
    <property type="match status" value="1"/>
</dbReference>
<keyword evidence="6" id="KW-0807">Transducer</keyword>
<reference evidence="11" key="1">
    <citation type="submission" date="2021-01" db="EMBL/GenBank/DDBJ databases">
        <authorList>
            <person name="Corre E."/>
            <person name="Pelletier E."/>
            <person name="Niang G."/>
            <person name="Scheremetjew M."/>
            <person name="Finn R."/>
            <person name="Kale V."/>
            <person name="Holt S."/>
            <person name="Cochrane G."/>
            <person name="Meng A."/>
            <person name="Brown T."/>
            <person name="Cohen L."/>
        </authorList>
    </citation>
    <scope>NUCLEOTIDE SEQUENCE</scope>
    <source>
        <strain evidence="11">CCAC1681</strain>
    </source>
</reference>
<evidence type="ECO:0000256" key="6">
    <source>
        <dbReference type="ARBA" id="ARBA00023224"/>
    </source>
</evidence>
<feature type="region of interest" description="Disordered" evidence="8">
    <location>
        <begin position="253"/>
        <end position="306"/>
    </location>
</feature>
<gene>
    <name evidence="11" type="ORF">MSP1401_LOCUS1174</name>
</gene>
<dbReference type="EMBL" id="HBEN01001429">
    <property type="protein sequence ID" value="CAD8430893.1"/>
    <property type="molecule type" value="Transcribed_RNA"/>
</dbReference>
<dbReference type="PANTHER" id="PTHR10336">
    <property type="entry name" value="PHOSPHOINOSITIDE-SPECIFIC PHOSPHOLIPASE C FAMILY PROTEIN"/>
    <property type="match status" value="1"/>
</dbReference>
<dbReference type="InterPro" id="IPR000909">
    <property type="entry name" value="PLipase_C_PInositol-sp_X_dom"/>
</dbReference>
<evidence type="ECO:0000256" key="7">
    <source>
        <dbReference type="RuleBase" id="RU361133"/>
    </source>
</evidence>
<dbReference type="GO" id="GO:0016042">
    <property type="term" value="P:lipid catabolic process"/>
    <property type="evidence" value="ECO:0007669"/>
    <property type="project" value="UniProtKB-KW"/>
</dbReference>